<dbReference type="GO" id="GO:0003924">
    <property type="term" value="F:GTPase activity"/>
    <property type="evidence" value="ECO:0007669"/>
    <property type="project" value="UniProtKB-UniRule"/>
</dbReference>
<reference evidence="13 14" key="1">
    <citation type="submission" date="2018-05" db="EMBL/GenBank/DDBJ databases">
        <title>Genomic Encyclopedia of Type Strains, Phase IV (KMG-IV): sequencing the most valuable type-strain genomes for metagenomic binning, comparative biology and taxonomic classification.</title>
        <authorList>
            <person name="Goeker M."/>
        </authorList>
    </citation>
    <scope>NUCLEOTIDE SEQUENCE [LARGE SCALE GENOMIC DNA]</scope>
    <source>
        <strain evidence="13 14">DSM 44704</strain>
    </source>
</reference>
<proteinExistence type="inferred from homology"/>
<gene>
    <name evidence="7" type="primary">ftsZ</name>
    <name evidence="13" type="ORF">DFR70_107195</name>
</gene>
<dbReference type="SMART" id="SM00865">
    <property type="entry name" value="Tubulin_C"/>
    <property type="match status" value="1"/>
</dbReference>
<dbReference type="HAMAP" id="MF_00909">
    <property type="entry name" value="FtsZ"/>
    <property type="match status" value="1"/>
</dbReference>
<dbReference type="FunFam" id="3.40.50.1440:FF:000001">
    <property type="entry name" value="Cell division protein FtsZ"/>
    <property type="match status" value="1"/>
</dbReference>
<dbReference type="Gene3D" id="3.30.1330.20">
    <property type="entry name" value="Tubulin/FtsZ, C-terminal domain"/>
    <property type="match status" value="1"/>
</dbReference>
<protein>
    <recommendedName>
        <fullName evidence="7 8">Cell division protein FtsZ</fullName>
    </recommendedName>
</protein>
<evidence type="ECO:0000259" key="11">
    <source>
        <dbReference type="SMART" id="SM00864"/>
    </source>
</evidence>
<dbReference type="SMART" id="SM00864">
    <property type="entry name" value="Tubulin"/>
    <property type="match status" value="1"/>
</dbReference>
<comment type="subcellular location">
    <subcellularLocation>
        <location evidence="7">Cytoplasm</location>
    </subcellularLocation>
    <text evidence="7">Assembles at midcell at the inner surface of the cytoplasmic membrane.</text>
</comment>
<feature type="binding site" evidence="7">
    <location>
        <position position="140"/>
    </location>
    <ligand>
        <name>GTP</name>
        <dbReference type="ChEBI" id="CHEBI:37565"/>
    </ligand>
</feature>
<evidence type="ECO:0000256" key="10">
    <source>
        <dbReference type="SAM" id="MobiDB-lite"/>
    </source>
</evidence>
<evidence type="ECO:0000313" key="13">
    <source>
        <dbReference type="EMBL" id="PXX62327.1"/>
    </source>
</evidence>
<dbReference type="SUPFAM" id="SSF55307">
    <property type="entry name" value="Tubulin C-terminal domain-like"/>
    <property type="match status" value="1"/>
</dbReference>
<dbReference type="InterPro" id="IPR036525">
    <property type="entry name" value="Tubulin/FtsZ_GTPase_sf"/>
</dbReference>
<dbReference type="CDD" id="cd02201">
    <property type="entry name" value="FtsZ_type1"/>
    <property type="match status" value="1"/>
</dbReference>
<accession>A0A318JXM4</accession>
<organism evidence="13 14">
    <name type="scientific">Nocardia tenerifensis</name>
    <dbReference type="NCBI Taxonomy" id="228006"/>
    <lineage>
        <taxon>Bacteria</taxon>
        <taxon>Bacillati</taxon>
        <taxon>Actinomycetota</taxon>
        <taxon>Actinomycetes</taxon>
        <taxon>Mycobacteriales</taxon>
        <taxon>Nocardiaceae</taxon>
        <taxon>Nocardia</taxon>
    </lineage>
</organism>
<evidence type="ECO:0000256" key="4">
    <source>
        <dbReference type="ARBA" id="ARBA00023134"/>
    </source>
</evidence>
<dbReference type="GO" id="GO:0005737">
    <property type="term" value="C:cytoplasm"/>
    <property type="evidence" value="ECO:0007669"/>
    <property type="project" value="UniProtKB-SubCell"/>
</dbReference>
<feature type="binding site" evidence="7">
    <location>
        <position position="184"/>
    </location>
    <ligand>
        <name>GTP</name>
        <dbReference type="ChEBI" id="CHEBI:37565"/>
    </ligand>
</feature>
<dbReference type="GO" id="GO:0051258">
    <property type="term" value="P:protein polymerization"/>
    <property type="evidence" value="ECO:0007669"/>
    <property type="project" value="UniProtKB-UniRule"/>
</dbReference>
<dbReference type="Pfam" id="PF00091">
    <property type="entry name" value="Tubulin"/>
    <property type="match status" value="1"/>
</dbReference>
<dbReference type="RefSeq" id="WP_040733478.1">
    <property type="nucleotide sequence ID" value="NZ_QJKF01000007.1"/>
</dbReference>
<keyword evidence="7" id="KW-0963">Cytoplasm</keyword>
<feature type="region of interest" description="Disordered" evidence="10">
    <location>
        <begin position="342"/>
        <end position="410"/>
    </location>
</feature>
<dbReference type="InterPro" id="IPR020805">
    <property type="entry name" value="Cell_div_FtsZ_CS"/>
</dbReference>
<dbReference type="InterPro" id="IPR000158">
    <property type="entry name" value="Cell_div_FtsZ"/>
</dbReference>
<evidence type="ECO:0000259" key="12">
    <source>
        <dbReference type="SMART" id="SM00865"/>
    </source>
</evidence>
<dbReference type="PROSITE" id="PS01134">
    <property type="entry name" value="FTSZ_1"/>
    <property type="match status" value="1"/>
</dbReference>
<comment type="function">
    <text evidence="7 9">Essential cell division protein that forms a contractile ring structure (Z ring) at the future cell division site. The regulation of the ring assembly controls the timing and the location of cell division. One of the functions of the FtsZ ring is to recruit other cell division proteins to the septum to produce a new cell wall between the dividing cells. Binds GTP and shows GTPase activity.</text>
</comment>
<feature type="domain" description="Tubulin/FtsZ GTPase" evidence="11">
    <location>
        <begin position="10"/>
        <end position="202"/>
    </location>
</feature>
<sequence>MTPPHNYLAVIKVVGIGGGGVNAVNRMIEQGLKGVEFIAVNTDAQALLMSDADVKLDVGRELTRGLGAGADPEVGRRAAEDHKDEIEEVLKGADMVFVTAGEGGGTGTGGAPVVAQIARKLGALTIGVVTRPFSFEGKRRGGQAETGINQLRESCDTLIVIPNDRLLQLGDAAVSLMDAFRSADEVLLNGVQGITDLITTPGLINVDFADVKSVMSGAGSALMGIGSARGEGRSVKAAESAINSPLLEASMDGAHGVLLSIAGGSDLGLFEINEAASLVQEAAHIEANIIFGTVIDDSLGDEVRVTVIAAGFDGGGPARRTFDTTTRGTIGTVRAGEIGQNRTSEVAARGTDLASTTPSTTPSTRGAVPSYRDTDRTRLTDPTVTNNTRTHIEPPDDDDDDVDVPSFMRR</sequence>
<evidence type="ECO:0000256" key="5">
    <source>
        <dbReference type="ARBA" id="ARBA00023210"/>
    </source>
</evidence>
<comment type="caution">
    <text evidence="13">The sequence shown here is derived from an EMBL/GenBank/DDBJ whole genome shotgun (WGS) entry which is preliminary data.</text>
</comment>
<dbReference type="Proteomes" id="UP000247569">
    <property type="component" value="Unassembled WGS sequence"/>
</dbReference>
<dbReference type="Gene3D" id="3.40.50.1440">
    <property type="entry name" value="Tubulin/FtsZ, GTPase domain"/>
    <property type="match status" value="1"/>
</dbReference>
<dbReference type="GO" id="GO:0000917">
    <property type="term" value="P:division septum assembly"/>
    <property type="evidence" value="ECO:0007669"/>
    <property type="project" value="UniProtKB-KW"/>
</dbReference>
<feature type="binding site" evidence="7">
    <location>
        <begin position="18"/>
        <end position="22"/>
    </location>
    <ligand>
        <name>GTP</name>
        <dbReference type="ChEBI" id="CHEBI:37565"/>
    </ligand>
</feature>
<dbReference type="Pfam" id="PF12327">
    <property type="entry name" value="FtsZ_C"/>
    <property type="match status" value="1"/>
</dbReference>
<evidence type="ECO:0000256" key="7">
    <source>
        <dbReference type="HAMAP-Rule" id="MF_00909"/>
    </source>
</evidence>
<dbReference type="InterPro" id="IPR008280">
    <property type="entry name" value="Tub_FtsZ_C"/>
</dbReference>
<dbReference type="InterPro" id="IPR018316">
    <property type="entry name" value="Tubulin/FtsZ_2-layer-sand-dom"/>
</dbReference>
<dbReference type="AlphaFoldDB" id="A0A318JXM4"/>
<dbReference type="SUPFAM" id="SSF52490">
    <property type="entry name" value="Tubulin nucleotide-binding domain-like"/>
    <property type="match status" value="1"/>
</dbReference>
<comment type="subunit">
    <text evidence="7">Homodimer. Polymerizes to form a dynamic ring structure in a strictly GTP-dependent manner. Interacts directly with several other division proteins.</text>
</comment>
<evidence type="ECO:0000256" key="9">
    <source>
        <dbReference type="RuleBase" id="RU000631"/>
    </source>
</evidence>
<comment type="similarity">
    <text evidence="1 7 9">Belongs to the FtsZ family.</text>
</comment>
<dbReference type="InterPro" id="IPR024757">
    <property type="entry name" value="FtsZ_C"/>
</dbReference>
<keyword evidence="2 7" id="KW-0132">Cell division</keyword>
<keyword evidence="14" id="KW-1185">Reference proteome</keyword>
<dbReference type="InterPro" id="IPR045061">
    <property type="entry name" value="FtsZ/CetZ"/>
</dbReference>
<keyword evidence="4 7" id="KW-0342">GTP-binding</keyword>
<dbReference type="GO" id="GO:0005525">
    <property type="term" value="F:GTP binding"/>
    <property type="evidence" value="ECO:0007669"/>
    <property type="project" value="UniProtKB-UniRule"/>
</dbReference>
<dbReference type="PRINTS" id="PR00423">
    <property type="entry name" value="CELLDVISFTSZ"/>
</dbReference>
<feature type="compositionally biased region" description="Low complexity" evidence="10">
    <location>
        <begin position="355"/>
        <end position="364"/>
    </location>
</feature>
<keyword evidence="6 7" id="KW-0131">Cell cycle</keyword>
<dbReference type="PROSITE" id="PS01135">
    <property type="entry name" value="FTSZ_2"/>
    <property type="match status" value="1"/>
</dbReference>
<name>A0A318JXM4_9NOCA</name>
<evidence type="ECO:0000256" key="6">
    <source>
        <dbReference type="ARBA" id="ARBA00023306"/>
    </source>
</evidence>
<dbReference type="InterPro" id="IPR037103">
    <property type="entry name" value="Tubulin/FtsZ-like_C"/>
</dbReference>
<dbReference type="PANTHER" id="PTHR30314">
    <property type="entry name" value="CELL DIVISION PROTEIN FTSZ-RELATED"/>
    <property type="match status" value="1"/>
</dbReference>
<evidence type="ECO:0000256" key="8">
    <source>
        <dbReference type="NCBIfam" id="TIGR00065"/>
    </source>
</evidence>
<dbReference type="PANTHER" id="PTHR30314:SF3">
    <property type="entry name" value="MITOCHONDRIAL DIVISION PROTEIN FSZA"/>
    <property type="match status" value="1"/>
</dbReference>
<evidence type="ECO:0000313" key="14">
    <source>
        <dbReference type="Proteomes" id="UP000247569"/>
    </source>
</evidence>
<feature type="binding site" evidence="7">
    <location>
        <begin position="105"/>
        <end position="107"/>
    </location>
    <ligand>
        <name>GTP</name>
        <dbReference type="ChEBI" id="CHEBI:37565"/>
    </ligand>
</feature>
<feature type="binding site" evidence="7">
    <location>
        <position position="136"/>
    </location>
    <ligand>
        <name>GTP</name>
        <dbReference type="ChEBI" id="CHEBI:37565"/>
    </ligand>
</feature>
<keyword evidence="3 7" id="KW-0547">Nucleotide-binding</keyword>
<feature type="domain" description="Tubulin/FtsZ 2-layer sandwich" evidence="12">
    <location>
        <begin position="204"/>
        <end position="321"/>
    </location>
</feature>
<evidence type="ECO:0000256" key="2">
    <source>
        <dbReference type="ARBA" id="ARBA00022618"/>
    </source>
</evidence>
<dbReference type="OrthoDB" id="9813375at2"/>
<dbReference type="InterPro" id="IPR003008">
    <property type="entry name" value="Tubulin_FtsZ_GTPase"/>
</dbReference>
<dbReference type="EMBL" id="QJKF01000007">
    <property type="protein sequence ID" value="PXX62327.1"/>
    <property type="molecule type" value="Genomic_DNA"/>
</dbReference>
<dbReference type="GO" id="GO:0043093">
    <property type="term" value="P:FtsZ-dependent cytokinesis"/>
    <property type="evidence" value="ECO:0007669"/>
    <property type="project" value="UniProtKB-UniRule"/>
</dbReference>
<evidence type="ECO:0000256" key="1">
    <source>
        <dbReference type="ARBA" id="ARBA00009690"/>
    </source>
</evidence>
<evidence type="ECO:0000256" key="3">
    <source>
        <dbReference type="ARBA" id="ARBA00022741"/>
    </source>
</evidence>
<dbReference type="NCBIfam" id="TIGR00065">
    <property type="entry name" value="ftsZ"/>
    <property type="match status" value="1"/>
</dbReference>
<dbReference type="GO" id="GO:0032153">
    <property type="term" value="C:cell division site"/>
    <property type="evidence" value="ECO:0007669"/>
    <property type="project" value="UniProtKB-UniRule"/>
</dbReference>
<keyword evidence="5 7" id="KW-0717">Septation</keyword>